<reference evidence="2" key="1">
    <citation type="journal article" date="2023" name="Int. J. Syst. Evol. Microbiol.">
        <title>Collibacillus ludicampi gen. nov., sp. nov., a new soil bacterium of the family Alicyclobacillaceae.</title>
        <authorList>
            <person name="Jojima T."/>
            <person name="Ioku Y."/>
            <person name="Fukuta Y."/>
            <person name="Shirasaka N."/>
            <person name="Matsumura Y."/>
            <person name="Mori M."/>
        </authorList>
    </citation>
    <scope>NUCLEOTIDE SEQUENCE</scope>
    <source>
        <strain evidence="2">TP075</strain>
    </source>
</reference>
<dbReference type="AlphaFoldDB" id="A0AAV4LDT8"/>
<feature type="region of interest" description="Disordered" evidence="1">
    <location>
        <begin position="119"/>
        <end position="139"/>
    </location>
</feature>
<evidence type="ECO:0000313" key="3">
    <source>
        <dbReference type="Proteomes" id="UP001057291"/>
    </source>
</evidence>
<name>A0AAV4LDT8_9BACL</name>
<evidence type="ECO:0000256" key="1">
    <source>
        <dbReference type="SAM" id="MobiDB-lite"/>
    </source>
</evidence>
<accession>A0AAV4LDT8</accession>
<keyword evidence="3" id="KW-1185">Reference proteome</keyword>
<organism evidence="2 3">
    <name type="scientific">Collibacillus ludicampi</name>
    <dbReference type="NCBI Taxonomy" id="2771369"/>
    <lineage>
        <taxon>Bacteria</taxon>
        <taxon>Bacillati</taxon>
        <taxon>Bacillota</taxon>
        <taxon>Bacilli</taxon>
        <taxon>Bacillales</taxon>
        <taxon>Alicyclobacillaceae</taxon>
        <taxon>Collibacillus</taxon>
    </lineage>
</organism>
<proteinExistence type="predicted"/>
<dbReference type="RefSeq" id="WP_282199120.1">
    <property type="nucleotide sequence ID" value="NZ_BOQE01000001.1"/>
</dbReference>
<gene>
    <name evidence="2" type="ORF">DNHGIG_15110</name>
</gene>
<dbReference type="EMBL" id="BOQE01000001">
    <property type="protein sequence ID" value="GIM45962.1"/>
    <property type="molecule type" value="Genomic_DNA"/>
</dbReference>
<sequence length="139" mass="15199">MAQPIVYGPLELPSGKKIKFRRPTGLDRLNILQAMSISQEDAVKAGILMQTYLNAKVVTEVDGVPTDGNYLRLFNDWDDADITYYQAVFNEMFGLTEDKLAKAKDAAAFLLKSSTFTDGSNSQNNATVPSTPGSVTVMN</sequence>
<comment type="caution">
    <text evidence="2">The sequence shown here is derived from an EMBL/GenBank/DDBJ whole genome shotgun (WGS) entry which is preliminary data.</text>
</comment>
<protein>
    <submittedName>
        <fullName evidence="2">Uncharacterized protein</fullName>
    </submittedName>
</protein>
<evidence type="ECO:0000313" key="2">
    <source>
        <dbReference type="EMBL" id="GIM45962.1"/>
    </source>
</evidence>
<dbReference type="Proteomes" id="UP001057291">
    <property type="component" value="Unassembled WGS sequence"/>
</dbReference>